<dbReference type="Proteomes" id="UP000824120">
    <property type="component" value="Chromosome 3"/>
</dbReference>
<feature type="region of interest" description="Disordered" evidence="1">
    <location>
        <begin position="176"/>
        <end position="240"/>
    </location>
</feature>
<evidence type="ECO:0000313" key="3">
    <source>
        <dbReference type="EMBL" id="KAG5617848.1"/>
    </source>
</evidence>
<gene>
    <name evidence="3" type="ORF">H5410_017672</name>
</gene>
<reference evidence="3 4" key="1">
    <citation type="submission" date="2020-09" db="EMBL/GenBank/DDBJ databases">
        <title>De no assembly of potato wild relative species, Solanum commersonii.</title>
        <authorList>
            <person name="Cho K."/>
        </authorList>
    </citation>
    <scope>NUCLEOTIDE SEQUENCE [LARGE SCALE GENOMIC DNA]</scope>
    <source>
        <strain evidence="3">LZ3.2</strain>
        <tissue evidence="3">Leaf</tissue>
    </source>
</reference>
<evidence type="ECO:0000313" key="4">
    <source>
        <dbReference type="Proteomes" id="UP000824120"/>
    </source>
</evidence>
<dbReference type="EMBL" id="JACXVP010000003">
    <property type="protein sequence ID" value="KAG5617848.1"/>
    <property type="molecule type" value="Genomic_DNA"/>
</dbReference>
<accession>A0A9J6A052</accession>
<dbReference type="PANTHER" id="PTHR34568">
    <property type="entry name" value="RRM DOMAIN-CONTAINING PROTEIN"/>
    <property type="match status" value="1"/>
</dbReference>
<dbReference type="OrthoDB" id="1930826at2759"/>
<feature type="compositionally biased region" description="Basic and acidic residues" evidence="1">
    <location>
        <begin position="195"/>
        <end position="231"/>
    </location>
</feature>
<feature type="domain" description="AT3G52170-like helix-turn-helix" evidence="2">
    <location>
        <begin position="54"/>
        <end position="103"/>
    </location>
</feature>
<protein>
    <recommendedName>
        <fullName evidence="2">AT3G52170-like helix-turn-helix domain-containing protein</fullName>
    </recommendedName>
</protein>
<keyword evidence="4" id="KW-1185">Reference proteome</keyword>
<evidence type="ECO:0000259" key="2">
    <source>
        <dbReference type="Pfam" id="PF25896"/>
    </source>
</evidence>
<dbReference type="AlphaFoldDB" id="A0A9J6A052"/>
<dbReference type="Pfam" id="PF25896">
    <property type="entry name" value="HTH_AT3G52170"/>
    <property type="match status" value="1"/>
</dbReference>
<dbReference type="PANTHER" id="PTHR34568:SF4">
    <property type="entry name" value="OS02G0638000 PROTEIN"/>
    <property type="match status" value="1"/>
</dbReference>
<name>A0A9J6A052_SOLCO</name>
<dbReference type="InterPro" id="IPR058942">
    <property type="entry name" value="AT3G52170-like"/>
</dbReference>
<sequence>MQIVRRLSITVSKQVVGDASNSVRGSKTQCRWRSFAATVPSDSAADRRKQKKVSMEERIAMVKGFVNKYRAMNGGKFPSAYATMKEVGGGYYTVKKIVQEMQYNAKMPVDKDSVVKEASLEKLQLGRIRARSSNCEAEAKLQTPIAAEQISLHEMSSISGSDNKDAAAQVLGAEVKSFSHSEEPENNIKQDSPMEDFKFDGRKQMDEQIHSPEPEKPTRKLSNERKADTQAESKPSMWKNMKSFADGILNMWWKQ</sequence>
<feature type="compositionally biased region" description="Basic and acidic residues" evidence="1">
    <location>
        <begin position="177"/>
        <end position="188"/>
    </location>
</feature>
<evidence type="ECO:0000256" key="1">
    <source>
        <dbReference type="SAM" id="MobiDB-lite"/>
    </source>
</evidence>
<proteinExistence type="predicted"/>
<comment type="caution">
    <text evidence="3">The sequence shown here is derived from an EMBL/GenBank/DDBJ whole genome shotgun (WGS) entry which is preliminary data.</text>
</comment>
<dbReference type="InterPro" id="IPR058941">
    <property type="entry name" value="HTH_AT3G52170-like"/>
</dbReference>
<organism evidence="3 4">
    <name type="scientific">Solanum commersonii</name>
    <name type="common">Commerson's wild potato</name>
    <name type="synonym">Commerson's nightshade</name>
    <dbReference type="NCBI Taxonomy" id="4109"/>
    <lineage>
        <taxon>Eukaryota</taxon>
        <taxon>Viridiplantae</taxon>
        <taxon>Streptophyta</taxon>
        <taxon>Embryophyta</taxon>
        <taxon>Tracheophyta</taxon>
        <taxon>Spermatophyta</taxon>
        <taxon>Magnoliopsida</taxon>
        <taxon>eudicotyledons</taxon>
        <taxon>Gunneridae</taxon>
        <taxon>Pentapetalae</taxon>
        <taxon>asterids</taxon>
        <taxon>lamiids</taxon>
        <taxon>Solanales</taxon>
        <taxon>Solanaceae</taxon>
        <taxon>Solanoideae</taxon>
        <taxon>Solaneae</taxon>
        <taxon>Solanum</taxon>
    </lineage>
</organism>